<feature type="compositionally biased region" description="Basic residues" evidence="1">
    <location>
        <begin position="22"/>
        <end position="31"/>
    </location>
</feature>
<dbReference type="PANTHER" id="PTHR47150">
    <property type="entry name" value="OS12G0169200 PROTEIN"/>
    <property type="match status" value="1"/>
</dbReference>
<sequence>MIVAATLIHEHIERQRPEHKGSTRPRRGNLKRNRETGHCRLYMDYFHSTNLAYLERIFQHRFQMSRKVILDYSERIVEGNALVVHYEINDNAYDKPYYLADGIYPD</sequence>
<evidence type="ECO:0000313" key="2">
    <source>
        <dbReference type="EMBL" id="KAK1679354.1"/>
    </source>
</evidence>
<protein>
    <submittedName>
        <fullName evidence="2">Uncharacterized protein</fullName>
    </submittedName>
</protein>
<evidence type="ECO:0000256" key="1">
    <source>
        <dbReference type="SAM" id="MobiDB-lite"/>
    </source>
</evidence>
<name>A0AAD8WT03_LOLMU</name>
<comment type="caution">
    <text evidence="2">The sequence shown here is derived from an EMBL/GenBank/DDBJ whole genome shotgun (WGS) entry which is preliminary data.</text>
</comment>
<dbReference type="InterPro" id="IPR006912">
    <property type="entry name" value="Harbinger_derived_prot"/>
</dbReference>
<organism evidence="2 3">
    <name type="scientific">Lolium multiflorum</name>
    <name type="common">Italian ryegrass</name>
    <name type="synonym">Lolium perenne subsp. multiflorum</name>
    <dbReference type="NCBI Taxonomy" id="4521"/>
    <lineage>
        <taxon>Eukaryota</taxon>
        <taxon>Viridiplantae</taxon>
        <taxon>Streptophyta</taxon>
        <taxon>Embryophyta</taxon>
        <taxon>Tracheophyta</taxon>
        <taxon>Spermatophyta</taxon>
        <taxon>Magnoliopsida</taxon>
        <taxon>Liliopsida</taxon>
        <taxon>Poales</taxon>
        <taxon>Poaceae</taxon>
        <taxon>BOP clade</taxon>
        <taxon>Pooideae</taxon>
        <taxon>Poodae</taxon>
        <taxon>Poeae</taxon>
        <taxon>Poeae Chloroplast Group 2 (Poeae type)</taxon>
        <taxon>Loliodinae</taxon>
        <taxon>Loliinae</taxon>
        <taxon>Lolium</taxon>
    </lineage>
</organism>
<dbReference type="Pfam" id="PF04827">
    <property type="entry name" value="Plant_tran"/>
    <property type="match status" value="1"/>
</dbReference>
<proteinExistence type="predicted"/>
<dbReference type="Proteomes" id="UP001231189">
    <property type="component" value="Unassembled WGS sequence"/>
</dbReference>
<keyword evidence="3" id="KW-1185">Reference proteome</keyword>
<reference evidence="2" key="1">
    <citation type="submission" date="2023-07" db="EMBL/GenBank/DDBJ databases">
        <title>A chromosome-level genome assembly of Lolium multiflorum.</title>
        <authorList>
            <person name="Chen Y."/>
            <person name="Copetti D."/>
            <person name="Kolliker R."/>
            <person name="Studer B."/>
        </authorList>
    </citation>
    <scope>NUCLEOTIDE SEQUENCE</scope>
    <source>
        <strain evidence="2">02402/16</strain>
        <tissue evidence="2">Leaf</tissue>
    </source>
</reference>
<gene>
    <name evidence="2" type="ORF">QYE76_040202</name>
</gene>
<feature type="region of interest" description="Disordered" evidence="1">
    <location>
        <begin position="13"/>
        <end position="33"/>
    </location>
</feature>
<evidence type="ECO:0000313" key="3">
    <source>
        <dbReference type="Proteomes" id="UP001231189"/>
    </source>
</evidence>
<dbReference type="PANTHER" id="PTHR47150:SF7">
    <property type="entry name" value="NUCLEASE"/>
    <property type="match status" value="1"/>
</dbReference>
<dbReference type="AlphaFoldDB" id="A0AAD8WT03"/>
<accession>A0AAD8WT03</accession>
<dbReference type="EMBL" id="JAUUTY010000002">
    <property type="protein sequence ID" value="KAK1679354.1"/>
    <property type="molecule type" value="Genomic_DNA"/>
</dbReference>